<dbReference type="AlphaFoldDB" id="A0A1I2WJC9"/>
<dbReference type="Proteomes" id="UP000181942">
    <property type="component" value="Unassembled WGS sequence"/>
</dbReference>
<dbReference type="EMBL" id="FONR01000038">
    <property type="protein sequence ID" value="SFH02074.1"/>
    <property type="molecule type" value="Genomic_DNA"/>
</dbReference>
<gene>
    <name evidence="1" type="ORF">SAMN02787118_1383</name>
    <name evidence="2" type="ORF">SAMN02787118_13841</name>
</gene>
<proteinExistence type="predicted"/>
<sequence length="89" mass="9761">MNAVDFTRPEDKADRLDARLTSALARLKFYGNNGYGPPFDRQQAARILDDLRAADLLDRDVVLGAMAAQGVSPNRLTRLGQLIDTSSGR</sequence>
<organism evidence="1 3">
    <name type="scientific">Streptomyces mirabilis</name>
    <dbReference type="NCBI Taxonomy" id="68239"/>
    <lineage>
        <taxon>Bacteria</taxon>
        <taxon>Bacillati</taxon>
        <taxon>Actinomycetota</taxon>
        <taxon>Actinomycetes</taxon>
        <taxon>Kitasatosporales</taxon>
        <taxon>Streptomycetaceae</taxon>
        <taxon>Streptomyces</taxon>
    </lineage>
</organism>
<accession>A0A1I2WJC9</accession>
<name>A0A1I2WJC9_9ACTN</name>
<protein>
    <submittedName>
        <fullName evidence="1">Uncharacterized protein</fullName>
    </submittedName>
</protein>
<reference evidence="1 3" key="1">
    <citation type="submission" date="2016-10" db="EMBL/GenBank/DDBJ databases">
        <authorList>
            <person name="de Groot N.N."/>
        </authorList>
    </citation>
    <scope>NUCLEOTIDE SEQUENCE [LARGE SCALE GENOMIC DNA]</scope>
    <source>
        <strain evidence="1 3">OK461</strain>
    </source>
</reference>
<dbReference type="RefSeq" id="WP_075033348.1">
    <property type="nucleotide sequence ID" value="NZ_FONR01000038.1"/>
</dbReference>
<evidence type="ECO:0000313" key="3">
    <source>
        <dbReference type="Proteomes" id="UP000181942"/>
    </source>
</evidence>
<evidence type="ECO:0000313" key="1">
    <source>
        <dbReference type="EMBL" id="SFH01418.1"/>
    </source>
</evidence>
<evidence type="ECO:0000313" key="2">
    <source>
        <dbReference type="EMBL" id="SFH02074.1"/>
    </source>
</evidence>
<dbReference type="EMBL" id="FONR01000038">
    <property type="protein sequence ID" value="SFH01418.1"/>
    <property type="molecule type" value="Genomic_DNA"/>
</dbReference>